<dbReference type="EMBL" id="JAVHNQ010000001">
    <property type="protein sequence ID" value="KAK6358878.1"/>
    <property type="molecule type" value="Genomic_DNA"/>
</dbReference>
<evidence type="ECO:0008006" key="10">
    <source>
        <dbReference type="Google" id="ProtNLM"/>
    </source>
</evidence>
<reference evidence="8 9" key="1">
    <citation type="submission" date="2019-10" db="EMBL/GenBank/DDBJ databases">
        <authorList>
            <person name="Palmer J.M."/>
        </authorList>
    </citation>
    <scope>NUCLEOTIDE SEQUENCE [LARGE SCALE GENOMIC DNA]</scope>
    <source>
        <strain evidence="8 9">TWF696</strain>
    </source>
</reference>
<dbReference type="Proteomes" id="UP001375240">
    <property type="component" value="Unassembled WGS sequence"/>
</dbReference>
<evidence type="ECO:0000256" key="1">
    <source>
        <dbReference type="ARBA" id="ARBA00004370"/>
    </source>
</evidence>
<name>A0AAV9VCX7_9PEZI</name>
<dbReference type="Pfam" id="PF04884">
    <property type="entry name" value="UVB_sens_prot"/>
    <property type="match status" value="1"/>
</dbReference>
<keyword evidence="3" id="KW-0812">Transmembrane</keyword>
<evidence type="ECO:0000313" key="9">
    <source>
        <dbReference type="Proteomes" id="UP001375240"/>
    </source>
</evidence>
<keyword evidence="5" id="KW-0472">Membrane</keyword>
<evidence type="ECO:0000256" key="5">
    <source>
        <dbReference type="ARBA" id="ARBA00023136"/>
    </source>
</evidence>
<dbReference type="PANTHER" id="PTHR12770">
    <property type="entry name" value="RUS1 FAMILY PROTEIN C16ORF58"/>
    <property type="match status" value="1"/>
</dbReference>
<protein>
    <recommendedName>
        <fullName evidence="10">DUF647 domain-containing protein</fullName>
    </recommendedName>
</protein>
<evidence type="ECO:0000256" key="4">
    <source>
        <dbReference type="ARBA" id="ARBA00022989"/>
    </source>
</evidence>
<dbReference type="PANTHER" id="PTHR12770:SF31">
    <property type="entry name" value="RUS FAMILY MEMBER 1"/>
    <property type="match status" value="1"/>
</dbReference>
<comment type="similarity">
    <text evidence="2">Belongs to the RUS1 family.</text>
</comment>
<evidence type="ECO:0000256" key="3">
    <source>
        <dbReference type="ARBA" id="ARBA00022692"/>
    </source>
</evidence>
<keyword evidence="9" id="KW-1185">Reference proteome</keyword>
<dbReference type="AlphaFoldDB" id="A0AAV9VCX7"/>
<comment type="caution">
    <text evidence="8">The sequence shown here is derived from an EMBL/GenBank/DDBJ whole genome shotgun (WGS) entry which is preliminary data.</text>
</comment>
<dbReference type="InterPro" id="IPR006968">
    <property type="entry name" value="RUS_fam"/>
</dbReference>
<evidence type="ECO:0000313" key="8">
    <source>
        <dbReference type="EMBL" id="KAK6358878.1"/>
    </source>
</evidence>
<evidence type="ECO:0000259" key="6">
    <source>
        <dbReference type="Pfam" id="PF04884"/>
    </source>
</evidence>
<comment type="subcellular location">
    <subcellularLocation>
        <location evidence="1">Membrane</location>
    </subcellularLocation>
</comment>
<dbReference type="InterPro" id="IPR055412">
    <property type="entry name" value="UVB_sens_C"/>
</dbReference>
<organism evidence="8 9">
    <name type="scientific">Orbilia brochopaga</name>
    <dbReference type="NCBI Taxonomy" id="3140254"/>
    <lineage>
        <taxon>Eukaryota</taxon>
        <taxon>Fungi</taxon>
        <taxon>Dikarya</taxon>
        <taxon>Ascomycota</taxon>
        <taxon>Pezizomycotina</taxon>
        <taxon>Orbiliomycetes</taxon>
        <taxon>Orbiliales</taxon>
        <taxon>Orbiliaceae</taxon>
        <taxon>Orbilia</taxon>
    </lineage>
</organism>
<evidence type="ECO:0000256" key="2">
    <source>
        <dbReference type="ARBA" id="ARBA00007558"/>
    </source>
</evidence>
<proteinExistence type="inferred from homology"/>
<gene>
    <name evidence="8" type="ORF">TWF696_000058</name>
</gene>
<dbReference type="Pfam" id="PF24160">
    <property type="entry name" value="UVB_sens_C"/>
    <property type="match status" value="1"/>
</dbReference>
<evidence type="ECO:0000259" key="7">
    <source>
        <dbReference type="Pfam" id="PF24160"/>
    </source>
</evidence>
<feature type="domain" description="Protein root UVB sensitive/RUS" evidence="6">
    <location>
        <begin position="48"/>
        <end position="282"/>
    </location>
</feature>
<dbReference type="InterPro" id="IPR054549">
    <property type="entry name" value="UVB_sens_RUS_dom"/>
</dbReference>
<dbReference type="GO" id="GO:0016020">
    <property type="term" value="C:membrane"/>
    <property type="evidence" value="ECO:0007669"/>
    <property type="project" value="UniProtKB-SubCell"/>
</dbReference>
<sequence length="466" mass="50609">MSSHSEKGDPPAFLERDQSGAATAEYIWEPNNIVKVQHAVQKPQQAIGYIQNLVNIFLPAGYPKSVTDDYLEYQVYDSLQAFSSSIAGLLSSRAVLQAVGFEDSGASTTAAILLNILQDSIGRIATILFAHRLGSSLEPECKRFRFAADIFNDSALIFDCLSPVFPKAIRVMLLCTAGTLRALCGVAGGGSKAQLSVHFAKWGNVAELNAKDSSQETVISLMGMLAGSLVISSVTSKAATWTTMLLLIAIHLWTNYRAVKAVTMVTLNRQRANLVMSTFAETGVILTPKDVARRERIFERDGVLRWYNGEKLGWAVIGTKLSTIITQTTAVGENLSLSDAAKACLTEHYIVWLGNSRGSSRGGGLRDAQVRICLESGCTPASQLKAWMHGLLSAKTLSNKRSRAVAASDALQALVDAKCQIDKTFDEFLKRLAEAGWNPEDPQLETSPGYRYERTEATRVAGRNGH</sequence>
<feature type="domain" description="Root UVB sensitive protein C-terminal" evidence="7">
    <location>
        <begin position="368"/>
        <end position="446"/>
    </location>
</feature>
<accession>A0AAV9VCX7</accession>
<keyword evidence="4" id="KW-1133">Transmembrane helix</keyword>